<dbReference type="AlphaFoldDB" id="A0A7C9TK10"/>
<sequence length="339" mass="37950">MIFPELVFVVEPEQLPVAAKSPFNINAETYKPNFVIQASAEAPDKISGSLSSQSAVLKEVAKSLLKSSLVPWPVGLAVAGYEAYSAINDNRKNTQTEVPSTAPEEEKIEEQLLIFLCRYAVTVENLARSNARFQPGHPRVGQTYRLHPLANLLARGDKGPLYIPDNSFDEILLEEREAELLRLLVSLGARKITVSERLTQNSDITTTVQAEVSNGKLGEAGMDFRSQGKGRNGEFKSRVFELEGRPLKYGQRIQREKFAWLEFEPSWSSLVFAREEGGCLRATIELKQETDYSNERQIAARLKAAAYVQASTKAAKARREMEDRSHFFDVEFCPMQSES</sequence>
<proteinExistence type="predicted"/>
<dbReference type="RefSeq" id="WP_163457172.1">
    <property type="nucleotide sequence ID" value="NZ_JAAGOH010000008.1"/>
</dbReference>
<name>A0A7C9TK10_9BURK</name>
<reference evidence="1 2" key="1">
    <citation type="submission" date="2020-02" db="EMBL/GenBank/DDBJ databases">
        <title>Ideonella bacterium strain TBM-1.</title>
        <authorList>
            <person name="Chen W.-M."/>
        </authorList>
    </citation>
    <scope>NUCLEOTIDE SEQUENCE [LARGE SCALE GENOMIC DNA]</scope>
    <source>
        <strain evidence="1 2">TBM-1</strain>
    </source>
</reference>
<gene>
    <name evidence="1" type="ORF">G3A44_08985</name>
</gene>
<protein>
    <submittedName>
        <fullName evidence="1">Uncharacterized protein</fullName>
    </submittedName>
</protein>
<organism evidence="1 2">
    <name type="scientific">Ideonella livida</name>
    <dbReference type="NCBI Taxonomy" id="2707176"/>
    <lineage>
        <taxon>Bacteria</taxon>
        <taxon>Pseudomonadati</taxon>
        <taxon>Pseudomonadota</taxon>
        <taxon>Betaproteobacteria</taxon>
        <taxon>Burkholderiales</taxon>
        <taxon>Sphaerotilaceae</taxon>
        <taxon>Ideonella</taxon>
    </lineage>
</organism>
<dbReference type="EMBL" id="JAAGOH010000008">
    <property type="protein sequence ID" value="NDY91323.1"/>
    <property type="molecule type" value="Genomic_DNA"/>
</dbReference>
<keyword evidence="2" id="KW-1185">Reference proteome</keyword>
<comment type="caution">
    <text evidence="1">The sequence shown here is derived from an EMBL/GenBank/DDBJ whole genome shotgun (WGS) entry which is preliminary data.</text>
</comment>
<dbReference type="Proteomes" id="UP000484255">
    <property type="component" value="Unassembled WGS sequence"/>
</dbReference>
<accession>A0A7C9TK10</accession>
<evidence type="ECO:0000313" key="2">
    <source>
        <dbReference type="Proteomes" id="UP000484255"/>
    </source>
</evidence>
<evidence type="ECO:0000313" key="1">
    <source>
        <dbReference type="EMBL" id="NDY91323.1"/>
    </source>
</evidence>